<dbReference type="PANTHER" id="PTHR43739:SF5">
    <property type="entry name" value="EXO-ALPHA-SIALIDASE"/>
    <property type="match status" value="1"/>
</dbReference>
<dbReference type="RefSeq" id="WP_307392189.1">
    <property type="nucleotide sequence ID" value="NZ_BAAADK010000045.1"/>
</dbReference>
<dbReference type="InterPro" id="IPR052025">
    <property type="entry name" value="Xyloglucanase_GH74"/>
</dbReference>
<protein>
    <submittedName>
        <fullName evidence="1">Photosystem II stability/assembly factor-like uncharacterized protein</fullName>
    </submittedName>
</protein>
<name>A0ABT9VWN4_9BACI</name>
<keyword evidence="2" id="KW-1185">Reference proteome</keyword>
<reference evidence="1 2" key="1">
    <citation type="submission" date="2023-07" db="EMBL/GenBank/DDBJ databases">
        <title>Genomic Encyclopedia of Type Strains, Phase IV (KMG-IV): sequencing the most valuable type-strain genomes for metagenomic binning, comparative biology and taxonomic classification.</title>
        <authorList>
            <person name="Goeker M."/>
        </authorList>
    </citation>
    <scope>NUCLEOTIDE SEQUENCE [LARGE SCALE GENOMIC DNA]</scope>
    <source>
        <strain evidence="1 2">DSM 12751</strain>
    </source>
</reference>
<accession>A0ABT9VWN4</accession>
<organism evidence="1 2">
    <name type="scientific">Caldalkalibacillus horti</name>
    <dbReference type="NCBI Taxonomy" id="77523"/>
    <lineage>
        <taxon>Bacteria</taxon>
        <taxon>Bacillati</taxon>
        <taxon>Bacillota</taxon>
        <taxon>Bacilli</taxon>
        <taxon>Bacillales</taxon>
        <taxon>Bacillaceae</taxon>
        <taxon>Caldalkalibacillus</taxon>
    </lineage>
</organism>
<dbReference type="SUPFAM" id="SSF110296">
    <property type="entry name" value="Oligoxyloglucan reducing end-specific cellobiohydrolase"/>
    <property type="match status" value="1"/>
</dbReference>
<dbReference type="InterPro" id="IPR015943">
    <property type="entry name" value="WD40/YVTN_repeat-like_dom_sf"/>
</dbReference>
<dbReference type="EMBL" id="JAUSTY010000004">
    <property type="protein sequence ID" value="MDQ0165289.1"/>
    <property type="molecule type" value="Genomic_DNA"/>
</dbReference>
<dbReference type="Gene3D" id="2.130.10.10">
    <property type="entry name" value="YVTN repeat-like/Quinoprotein amine dehydrogenase"/>
    <property type="match status" value="1"/>
</dbReference>
<evidence type="ECO:0000313" key="2">
    <source>
        <dbReference type="Proteomes" id="UP001235840"/>
    </source>
</evidence>
<dbReference type="PANTHER" id="PTHR43739">
    <property type="entry name" value="XYLOGLUCANASE (EUROFUNG)"/>
    <property type="match status" value="1"/>
</dbReference>
<evidence type="ECO:0000313" key="1">
    <source>
        <dbReference type="EMBL" id="MDQ0165289.1"/>
    </source>
</evidence>
<sequence length="346" mass="38113">MKTYFLCMENELIKVEDKKSSVACTYQLQDKHPICLAADPFNQQRIYCGTVGHGLWLSEDTGLNWKQIAQELPSKTFTAVVVSPTKSNGNVGKVYAGTQPSTVYYSADAGSAWNEWSDIPSMPSSSEWAFPPKPHTHHVRSIVEEPNTGTIQVAIEAGAVLRSQDGGNTWLDTKEGHPIDAHTLKTHHKAFKRIYAACGADGMIISERAVLESFDQGESWIATGHGLDTKPYLYDLAISSNDPNTLIVSASENPTTAYNSSSACSSIYRKDGGYPWKEVTKGLPQSKGSLIASLAADPSQYDTFYALNNHGLFCSVDKGETWDQIKIDWKKEYLTQHPRALLVLSE</sequence>
<gene>
    <name evidence="1" type="ORF">J2S11_001189</name>
</gene>
<comment type="caution">
    <text evidence="1">The sequence shown here is derived from an EMBL/GenBank/DDBJ whole genome shotgun (WGS) entry which is preliminary data.</text>
</comment>
<proteinExistence type="predicted"/>
<dbReference type="Proteomes" id="UP001235840">
    <property type="component" value="Unassembled WGS sequence"/>
</dbReference>